<dbReference type="Pfam" id="PF00202">
    <property type="entry name" value="Aminotran_3"/>
    <property type="match status" value="2"/>
</dbReference>
<dbReference type="SUPFAM" id="SSF53383">
    <property type="entry name" value="PLP-dependent transferases"/>
    <property type="match status" value="1"/>
</dbReference>
<comment type="similarity">
    <text evidence="5">Belongs to the class-III pyridoxal-phosphate-dependent aminotransferase family.</text>
</comment>
<proteinExistence type="inferred from homology"/>
<dbReference type="InterPro" id="IPR015424">
    <property type="entry name" value="PyrdxlP-dep_Trfase"/>
</dbReference>
<keyword evidence="7" id="KW-1185">Reference proteome</keyword>
<evidence type="ECO:0000256" key="5">
    <source>
        <dbReference type="RuleBase" id="RU003560"/>
    </source>
</evidence>
<dbReference type="PIRSF" id="PIRSF000521">
    <property type="entry name" value="Transaminase_4ab_Lys_Orn"/>
    <property type="match status" value="1"/>
</dbReference>
<dbReference type="GO" id="GO:0030170">
    <property type="term" value="F:pyridoxal phosphate binding"/>
    <property type="evidence" value="ECO:0007669"/>
    <property type="project" value="InterPro"/>
</dbReference>
<sequence length="355" mass="35107">MVVDDAGREYLDLLGGIGANVLGHAHPAVAAAVSAQGAAARPGPDSAAAGPAALLGELLLALTGPGRVLFTGSGGQAYETALRVSRRTGRGEVVTAAGSFPDAPGMTGRPVTQVPFGDVAALRAAVGGATAAVVLEPIQGAYGVVVPPAGYLTAAREICTAAGALLVLDEARTGLGRTGYWFHHQSEGAEPDLLTLAGGLGGDRPLGACLAFGAAAELLTPDVPAAAAGGDPLGCAAGLAVIRTIAGKGLLDHVRRVGDRLRGGIEALAHPLIAGVRGAGLLLGIVLTEPVAAPVTVRLRAAGFLVEAVQPAVLRLAPPLILTAAQADAFVAALPPALGDVPEAPRVRVLVRDAA</sequence>
<keyword evidence="4 5" id="KW-0663">Pyridoxal phosphate</keyword>
<dbReference type="GO" id="GO:0008483">
    <property type="term" value="F:transaminase activity"/>
    <property type="evidence" value="ECO:0007669"/>
    <property type="project" value="UniProtKB-KW"/>
</dbReference>
<dbReference type="InterPro" id="IPR015421">
    <property type="entry name" value="PyrdxlP-dep_Trfase_major"/>
</dbReference>
<dbReference type="Proteomes" id="UP000629619">
    <property type="component" value="Unassembled WGS sequence"/>
</dbReference>
<dbReference type="InterPro" id="IPR015422">
    <property type="entry name" value="PyrdxlP-dep_Trfase_small"/>
</dbReference>
<evidence type="ECO:0000256" key="4">
    <source>
        <dbReference type="ARBA" id="ARBA00022898"/>
    </source>
</evidence>
<organism evidence="6 7">
    <name type="scientific">Actinoplanes siamensis</name>
    <dbReference type="NCBI Taxonomy" id="1223317"/>
    <lineage>
        <taxon>Bacteria</taxon>
        <taxon>Bacillati</taxon>
        <taxon>Actinomycetota</taxon>
        <taxon>Actinomycetes</taxon>
        <taxon>Micromonosporales</taxon>
        <taxon>Micromonosporaceae</taxon>
        <taxon>Actinoplanes</taxon>
    </lineage>
</organism>
<dbReference type="Gene3D" id="3.90.1150.10">
    <property type="entry name" value="Aspartate Aminotransferase, domain 1"/>
    <property type="match status" value="1"/>
</dbReference>
<dbReference type="InterPro" id="IPR050103">
    <property type="entry name" value="Class-III_PLP-dep_AT"/>
</dbReference>
<gene>
    <name evidence="6" type="primary">argD_2</name>
    <name evidence="6" type="ORF">Asi03nite_69950</name>
</gene>
<dbReference type="GO" id="GO:0042802">
    <property type="term" value="F:identical protein binding"/>
    <property type="evidence" value="ECO:0007669"/>
    <property type="project" value="TreeGrafter"/>
</dbReference>
<dbReference type="Gene3D" id="3.40.640.10">
    <property type="entry name" value="Type I PLP-dependent aspartate aminotransferase-like (Major domain)"/>
    <property type="match status" value="1"/>
</dbReference>
<protein>
    <submittedName>
        <fullName evidence="6">Acetylornithine aminotransferase</fullName>
    </submittedName>
</protein>
<name>A0A919TP65_9ACTN</name>
<evidence type="ECO:0000313" key="7">
    <source>
        <dbReference type="Proteomes" id="UP000629619"/>
    </source>
</evidence>
<keyword evidence="2 6" id="KW-0032">Aminotransferase</keyword>
<evidence type="ECO:0000313" key="6">
    <source>
        <dbReference type="EMBL" id="GIF09457.1"/>
    </source>
</evidence>
<dbReference type="AlphaFoldDB" id="A0A919TP65"/>
<dbReference type="EMBL" id="BOMW01000087">
    <property type="protein sequence ID" value="GIF09457.1"/>
    <property type="molecule type" value="Genomic_DNA"/>
</dbReference>
<comment type="cofactor">
    <cofactor evidence="1">
        <name>pyridoxal 5'-phosphate</name>
        <dbReference type="ChEBI" id="CHEBI:597326"/>
    </cofactor>
</comment>
<keyword evidence="3" id="KW-0808">Transferase</keyword>
<dbReference type="PANTHER" id="PTHR11986">
    <property type="entry name" value="AMINOTRANSFERASE CLASS III"/>
    <property type="match status" value="1"/>
</dbReference>
<evidence type="ECO:0000256" key="3">
    <source>
        <dbReference type="ARBA" id="ARBA00022679"/>
    </source>
</evidence>
<evidence type="ECO:0000256" key="1">
    <source>
        <dbReference type="ARBA" id="ARBA00001933"/>
    </source>
</evidence>
<dbReference type="InterPro" id="IPR005814">
    <property type="entry name" value="Aminotrans_3"/>
</dbReference>
<dbReference type="PANTHER" id="PTHR11986:SF79">
    <property type="entry name" value="ACETYLORNITHINE AMINOTRANSFERASE, MITOCHONDRIAL"/>
    <property type="match status" value="1"/>
</dbReference>
<evidence type="ECO:0000256" key="2">
    <source>
        <dbReference type="ARBA" id="ARBA00022576"/>
    </source>
</evidence>
<comment type="caution">
    <text evidence="6">The sequence shown here is derived from an EMBL/GenBank/DDBJ whole genome shotgun (WGS) entry which is preliminary data.</text>
</comment>
<accession>A0A919TP65</accession>
<reference evidence="6" key="1">
    <citation type="submission" date="2021-01" db="EMBL/GenBank/DDBJ databases">
        <title>Whole genome shotgun sequence of Actinoplanes siamensis NBRC 109076.</title>
        <authorList>
            <person name="Komaki H."/>
            <person name="Tamura T."/>
        </authorList>
    </citation>
    <scope>NUCLEOTIDE SEQUENCE</scope>
    <source>
        <strain evidence="6">NBRC 109076</strain>
    </source>
</reference>